<sequence>MAHCEILLIRIFCFRIYGEGSLIGRLVYGPSMSVTIVKDEPSRNCGDEERGTRRSSDAIHCDTCDKTFRNNLSFGLHSIKHNKKYVCHICEYKTIVRNKFERHVKVHEGKNGYKCESCDKHFAVYIHAVEHKFFHTGEKPFQCHVCGKSFTYSRFLTAHCRSQHCEKQGKRLYSCTICNKHYVSCTGLTRHKQRYHTIGFDQSKLCDICGKRLASRDQLKFHRRIHTGDKPFSCEVCSKSFTRKDLLREHERVHTGERPYTCQHCNKCFTQRSPLKIHERTHTGERPFVCLMCKKGFIARGILNAHMKKCQGKL</sequence>
<evidence type="ECO:0000259" key="12">
    <source>
        <dbReference type="PROSITE" id="PS50157"/>
    </source>
</evidence>
<dbReference type="InterPro" id="IPR013087">
    <property type="entry name" value="Znf_C2H2_type"/>
</dbReference>
<dbReference type="EMBL" id="GEZM01076971">
    <property type="protein sequence ID" value="JAV63497.1"/>
    <property type="molecule type" value="Transcribed_RNA"/>
</dbReference>
<evidence type="ECO:0000256" key="3">
    <source>
        <dbReference type="ARBA" id="ARBA00022723"/>
    </source>
</evidence>
<dbReference type="GO" id="GO:0000981">
    <property type="term" value="F:DNA-binding transcription factor activity, RNA polymerase II-specific"/>
    <property type="evidence" value="ECO:0007669"/>
    <property type="project" value="TreeGrafter"/>
</dbReference>
<dbReference type="GO" id="GO:0005634">
    <property type="term" value="C:nucleus"/>
    <property type="evidence" value="ECO:0007669"/>
    <property type="project" value="UniProtKB-SubCell"/>
</dbReference>
<dbReference type="AlphaFoldDB" id="A0A1Y1KXA4"/>
<protein>
    <recommendedName>
        <fullName evidence="12">C2H2-type domain-containing protein</fullName>
    </recommendedName>
</protein>
<keyword evidence="3" id="KW-0479">Metal-binding</keyword>
<accession>A0A1Y1KXA4</accession>
<dbReference type="PANTHER" id="PTHR24409:SF295">
    <property type="entry name" value="AZ2-RELATED"/>
    <property type="match status" value="1"/>
</dbReference>
<dbReference type="GO" id="GO:0000977">
    <property type="term" value="F:RNA polymerase II transcription regulatory region sequence-specific DNA binding"/>
    <property type="evidence" value="ECO:0007669"/>
    <property type="project" value="TreeGrafter"/>
</dbReference>
<feature type="domain" description="C2H2-type" evidence="12">
    <location>
        <begin position="173"/>
        <end position="197"/>
    </location>
</feature>
<dbReference type="InterPro" id="IPR036236">
    <property type="entry name" value="Znf_C2H2_sf"/>
</dbReference>
<comment type="subcellular location">
    <subcellularLocation>
        <location evidence="1">Nucleus</location>
    </subcellularLocation>
</comment>
<dbReference type="FunFam" id="3.30.160.60:FF:000446">
    <property type="entry name" value="Zinc finger protein"/>
    <property type="match status" value="2"/>
</dbReference>
<dbReference type="PROSITE" id="PS50157">
    <property type="entry name" value="ZINC_FINGER_C2H2_2"/>
    <property type="match status" value="7"/>
</dbReference>
<keyword evidence="9" id="KW-0804">Transcription</keyword>
<dbReference type="FunFam" id="3.30.160.60:FF:001270">
    <property type="entry name" value="zinc finger protein 583 isoform X1"/>
    <property type="match status" value="1"/>
</dbReference>
<evidence type="ECO:0000256" key="10">
    <source>
        <dbReference type="ARBA" id="ARBA00023242"/>
    </source>
</evidence>
<organism evidence="13">
    <name type="scientific">Photinus pyralis</name>
    <name type="common">Common eastern firefly</name>
    <name type="synonym">Lampyris pyralis</name>
    <dbReference type="NCBI Taxonomy" id="7054"/>
    <lineage>
        <taxon>Eukaryota</taxon>
        <taxon>Metazoa</taxon>
        <taxon>Ecdysozoa</taxon>
        <taxon>Arthropoda</taxon>
        <taxon>Hexapoda</taxon>
        <taxon>Insecta</taxon>
        <taxon>Pterygota</taxon>
        <taxon>Neoptera</taxon>
        <taxon>Endopterygota</taxon>
        <taxon>Coleoptera</taxon>
        <taxon>Polyphaga</taxon>
        <taxon>Elateriformia</taxon>
        <taxon>Elateroidea</taxon>
        <taxon>Lampyridae</taxon>
        <taxon>Lampyrinae</taxon>
        <taxon>Photinus</taxon>
    </lineage>
</organism>
<evidence type="ECO:0000256" key="9">
    <source>
        <dbReference type="ARBA" id="ARBA00023163"/>
    </source>
</evidence>
<evidence type="ECO:0000256" key="8">
    <source>
        <dbReference type="ARBA" id="ARBA00023125"/>
    </source>
</evidence>
<feature type="domain" description="C2H2-type" evidence="12">
    <location>
        <begin position="260"/>
        <end position="287"/>
    </location>
</feature>
<evidence type="ECO:0000256" key="2">
    <source>
        <dbReference type="ARBA" id="ARBA00006991"/>
    </source>
</evidence>
<keyword evidence="6" id="KW-0862">Zinc</keyword>
<dbReference type="SUPFAM" id="SSF57667">
    <property type="entry name" value="beta-beta-alpha zinc fingers"/>
    <property type="match status" value="4"/>
</dbReference>
<dbReference type="GO" id="GO:0008270">
    <property type="term" value="F:zinc ion binding"/>
    <property type="evidence" value="ECO:0007669"/>
    <property type="project" value="UniProtKB-KW"/>
</dbReference>
<dbReference type="FunFam" id="3.30.160.60:FF:001480">
    <property type="entry name" value="Si:cabz01071911.3"/>
    <property type="match status" value="1"/>
</dbReference>
<feature type="domain" description="C2H2-type" evidence="12">
    <location>
        <begin position="232"/>
        <end position="259"/>
    </location>
</feature>
<reference evidence="13" key="1">
    <citation type="journal article" date="2016" name="Sci. Rep.">
        <title>Molecular characterization of firefly nuptial gifts: a multi-omics approach sheds light on postcopulatory sexual selection.</title>
        <authorList>
            <person name="Al-Wathiqui N."/>
            <person name="Fallon T.R."/>
            <person name="South A."/>
            <person name="Weng J.K."/>
            <person name="Lewis S.M."/>
        </authorList>
    </citation>
    <scope>NUCLEOTIDE SEQUENCE</scope>
</reference>
<dbReference type="Gene3D" id="3.30.160.60">
    <property type="entry name" value="Classic Zinc Finger"/>
    <property type="match status" value="7"/>
</dbReference>
<dbReference type="FunFam" id="3.30.160.60:FF:000624">
    <property type="entry name" value="zinc finger protein 697"/>
    <property type="match status" value="1"/>
</dbReference>
<keyword evidence="5 11" id="KW-0863">Zinc-finger</keyword>
<feature type="domain" description="C2H2-type" evidence="12">
    <location>
        <begin position="204"/>
        <end position="231"/>
    </location>
</feature>
<comment type="similarity">
    <text evidence="2">Belongs to the krueppel C2H2-type zinc-finger protein family.</text>
</comment>
<feature type="domain" description="C2H2-type" evidence="12">
    <location>
        <begin position="141"/>
        <end position="169"/>
    </location>
</feature>
<name>A0A1Y1KXA4_PHOPY</name>
<keyword evidence="8" id="KW-0238">DNA-binding</keyword>
<feature type="domain" description="C2H2-type" evidence="12">
    <location>
        <begin position="85"/>
        <end position="112"/>
    </location>
</feature>
<dbReference type="PANTHER" id="PTHR24409">
    <property type="entry name" value="ZINC FINGER PROTEIN 142"/>
    <property type="match status" value="1"/>
</dbReference>
<proteinExistence type="inferred from homology"/>
<dbReference type="SMART" id="SM00355">
    <property type="entry name" value="ZnF_C2H2"/>
    <property type="match status" value="9"/>
</dbReference>
<keyword evidence="4" id="KW-0677">Repeat</keyword>
<evidence type="ECO:0000313" key="13">
    <source>
        <dbReference type="EMBL" id="JAV63497.1"/>
    </source>
</evidence>
<evidence type="ECO:0000256" key="6">
    <source>
        <dbReference type="ARBA" id="ARBA00022833"/>
    </source>
</evidence>
<evidence type="ECO:0000256" key="11">
    <source>
        <dbReference type="PROSITE-ProRule" id="PRU00042"/>
    </source>
</evidence>
<keyword evidence="7" id="KW-0805">Transcription regulation</keyword>
<evidence type="ECO:0000256" key="5">
    <source>
        <dbReference type="ARBA" id="ARBA00022771"/>
    </source>
</evidence>
<evidence type="ECO:0000256" key="4">
    <source>
        <dbReference type="ARBA" id="ARBA00022737"/>
    </source>
</evidence>
<dbReference type="PROSITE" id="PS00028">
    <property type="entry name" value="ZINC_FINGER_C2H2_1"/>
    <property type="match status" value="7"/>
</dbReference>
<keyword evidence="10" id="KW-0539">Nucleus</keyword>
<evidence type="ECO:0000256" key="1">
    <source>
        <dbReference type="ARBA" id="ARBA00004123"/>
    </source>
</evidence>
<evidence type="ECO:0000256" key="7">
    <source>
        <dbReference type="ARBA" id="ARBA00023015"/>
    </source>
</evidence>
<feature type="domain" description="C2H2-type" evidence="12">
    <location>
        <begin position="113"/>
        <end position="140"/>
    </location>
</feature>
<dbReference type="Pfam" id="PF00096">
    <property type="entry name" value="zf-C2H2"/>
    <property type="match status" value="3"/>
</dbReference>